<evidence type="ECO:0000313" key="2">
    <source>
        <dbReference type="Proteomes" id="UP000204143"/>
    </source>
</evidence>
<protein>
    <recommendedName>
        <fullName evidence="3">LamG domain-containing protein</fullName>
    </recommendedName>
</protein>
<dbReference type="GeneID" id="16193622"/>
<reference evidence="1 2" key="1">
    <citation type="submission" date="2012-12" db="EMBL/GenBank/DDBJ databases">
        <authorList>
            <person name="Sencilo A."/>
            <person name="Jacobs-Sera D."/>
            <person name="Russell D.A."/>
            <person name="Ko C."/>
            <person name="Bowman C.A."/>
            <person name="Atanasova N."/>
            <person name="Osterlund E."/>
            <person name="Oksanen H.M."/>
            <person name="Bamford D.H."/>
            <person name="Hatfull G.F."/>
            <person name="Roine E."/>
            <person name="Hendrix R.W."/>
        </authorList>
    </citation>
    <scope>NUCLEOTIDE SEQUENCE [LARGE SCALE GENOMIC DNA]</scope>
</reference>
<evidence type="ECO:0008006" key="3">
    <source>
        <dbReference type="Google" id="ProtNLM"/>
    </source>
</evidence>
<organism evidence="1 2">
    <name type="scientific">Haloarcula californiae tailed virus 2</name>
    <dbReference type="NCBI Taxonomy" id="1273747"/>
    <lineage>
        <taxon>Viruses</taxon>
        <taxon>Duplodnaviria</taxon>
        <taxon>Heunggongvirae</taxon>
        <taxon>Uroviricota</taxon>
        <taxon>Caudoviricetes</taxon>
        <taxon>Saparoviridae</taxon>
        <taxon>Samsavirus</taxon>
        <taxon>Samsavirus crystalli</taxon>
        <taxon>Samsavirus HCTV2</taxon>
    </lineage>
</organism>
<sequence length="365" mass="38662">MALEPIGDIGVAALTEQVGSETLTWATAAEWDANVSETGVVHEDFGDRDATRIELGFPSTDPVNSGLAYYYPLDEASGPATDATGNGPNGSLSGSTSLGNSGTLGTTCIDFPGGGGDTLDFPDDPVWDITGDITVVHAIYWRGGNDSSSWQGLTSKGGNSSPWAIAYVDGYYVQFQVDGTRYDTGYDLRNTQNTWALHAYQLDSGSIRHQVNGGNEHDTTNSAEAINNTTSDEFVLGARKSGGDEVNALVDDFFVFDYAISDTRLTDLYDAWSTGTLTTATKTVSSSGQPDLQNLVYSLNGESITLDVIGSPGTASEETVTQALDGSSSYTLTWADSHTDFRVRAELTTSDPTVSPTVSQIELVT</sequence>
<dbReference type="InterPro" id="IPR013320">
    <property type="entry name" value="ConA-like_dom_sf"/>
</dbReference>
<dbReference type="EMBL" id="KC292028">
    <property type="protein sequence ID" value="AGM11828.1"/>
    <property type="molecule type" value="Genomic_DNA"/>
</dbReference>
<gene>
    <name evidence="1" type="primary">59</name>
    <name evidence="1" type="ORF">HCTV2_59</name>
</gene>
<dbReference type="Gene3D" id="2.60.120.200">
    <property type="match status" value="1"/>
</dbReference>
<dbReference type="KEGG" id="vg:16193622"/>
<dbReference type="SUPFAM" id="SSF49899">
    <property type="entry name" value="Concanavalin A-like lectins/glucanases"/>
    <property type="match status" value="1"/>
</dbReference>
<proteinExistence type="predicted"/>
<keyword evidence="2" id="KW-1185">Reference proteome</keyword>
<evidence type="ECO:0000313" key="1">
    <source>
        <dbReference type="EMBL" id="AGM11828.1"/>
    </source>
</evidence>
<accession>R4TNM0</accession>
<dbReference type="Proteomes" id="UP000204143">
    <property type="component" value="Segment"/>
</dbReference>
<name>R4TNM0_9CAUD</name>
<dbReference type="OrthoDB" id="20860at10239"/>
<dbReference type="Pfam" id="PF13385">
    <property type="entry name" value="Laminin_G_3"/>
    <property type="match status" value="1"/>
</dbReference>
<dbReference type="RefSeq" id="YP_008058421.1">
    <property type="nucleotide sequence ID" value="NC_021319.1"/>
</dbReference>